<feature type="transmembrane region" description="Helical" evidence="8">
    <location>
        <begin position="128"/>
        <end position="150"/>
    </location>
</feature>
<feature type="transmembrane region" description="Helical" evidence="8">
    <location>
        <begin position="102"/>
        <end position="121"/>
    </location>
</feature>
<feature type="compositionally biased region" description="Low complexity" evidence="7">
    <location>
        <begin position="14"/>
        <end position="42"/>
    </location>
</feature>
<sequence length="510" mass="54562">MSSLSKMSSDKDTTNSTTTTWSNIPLDGSSTTSNTDNGSTSTVVREEKVSDTRRKISNIFTILSSGFALMSDGYQSSLMTMVNVVFKRLYPSEYSADVATRVSNALLIGAIAGQIVIGFACDRMGRKTAIILTTLMIIVGGSLATGAVGLTPAGMFWMMTVARGVVGFGVGGEYPASSTSASEAANDHDASKRGPIFIMVTNLPQSLGSPMAIAFFLVCLAVFGNDRLDVVWRTCMGFGVLLPLAIFYFRVKMLNTKMYEKSAIKGKVPYKLVLSYYWKSLIGTCGAWFLYDFVTFPNCLFSASILDEVVPKGPDGAASLMKTGLWQMLLGSFLIPGVLIGAYMCDRPGRKNTMMIGFLGYVVFGLVIGLAYDKITAILPLFVVLYGLMQCFGNLGPGDMLGLLSSESYATSVRGTAYGISAAVGKSGAAVGVQVFALIQDTLGTQATFIIVAICGLAGILVTYFFIPNITAEDLSVRDGKFETYLIDNGWEGKMGVPEEEKAIDALENV</sequence>
<evidence type="ECO:0000256" key="3">
    <source>
        <dbReference type="ARBA" id="ARBA00022448"/>
    </source>
</evidence>
<feature type="transmembrane region" description="Helical" evidence="8">
    <location>
        <begin position="59"/>
        <end position="82"/>
    </location>
</feature>
<dbReference type="PANTHER" id="PTHR23508">
    <property type="entry name" value="CARBOXYLIC ACID TRANSPORTER PROTEIN HOMOLOG"/>
    <property type="match status" value="1"/>
</dbReference>
<feature type="transmembrane region" description="Helical" evidence="8">
    <location>
        <begin position="445"/>
        <end position="467"/>
    </location>
</feature>
<dbReference type="EMBL" id="JAKWBI020000240">
    <property type="protein sequence ID" value="KAJ2898185.1"/>
    <property type="molecule type" value="Genomic_DNA"/>
</dbReference>
<keyword evidence="6 8" id="KW-0472">Membrane</keyword>
<proteinExistence type="inferred from homology"/>
<accession>A0AAD5WRW5</accession>
<feature type="transmembrane region" description="Helical" evidence="8">
    <location>
        <begin position="324"/>
        <end position="343"/>
    </location>
</feature>
<dbReference type="InterPro" id="IPR005828">
    <property type="entry name" value="MFS_sugar_transport-like"/>
</dbReference>
<dbReference type="SUPFAM" id="SSF103473">
    <property type="entry name" value="MFS general substrate transporter"/>
    <property type="match status" value="1"/>
</dbReference>
<feature type="transmembrane region" description="Helical" evidence="8">
    <location>
        <begin position="378"/>
        <end position="396"/>
    </location>
</feature>
<feature type="transmembrane region" description="Helical" evidence="8">
    <location>
        <begin position="230"/>
        <end position="251"/>
    </location>
</feature>
<evidence type="ECO:0000256" key="8">
    <source>
        <dbReference type="SAM" id="Phobius"/>
    </source>
</evidence>
<comment type="subcellular location">
    <subcellularLocation>
        <location evidence="1">Membrane</location>
        <topology evidence="1">Multi-pass membrane protein</topology>
    </subcellularLocation>
</comment>
<keyword evidence="5 8" id="KW-1133">Transmembrane helix</keyword>
<evidence type="ECO:0000256" key="1">
    <source>
        <dbReference type="ARBA" id="ARBA00004141"/>
    </source>
</evidence>
<feature type="domain" description="Major facilitator superfamily (MFS) profile" evidence="9">
    <location>
        <begin position="61"/>
        <end position="471"/>
    </location>
</feature>
<evidence type="ECO:0000256" key="4">
    <source>
        <dbReference type="ARBA" id="ARBA00022692"/>
    </source>
</evidence>
<evidence type="ECO:0000256" key="7">
    <source>
        <dbReference type="SAM" id="MobiDB-lite"/>
    </source>
</evidence>
<dbReference type="GO" id="GO:0005886">
    <property type="term" value="C:plasma membrane"/>
    <property type="evidence" value="ECO:0007669"/>
    <property type="project" value="TreeGrafter"/>
</dbReference>
<evidence type="ECO:0000256" key="2">
    <source>
        <dbReference type="ARBA" id="ARBA00010992"/>
    </source>
</evidence>
<evidence type="ECO:0000256" key="5">
    <source>
        <dbReference type="ARBA" id="ARBA00022989"/>
    </source>
</evidence>
<feature type="transmembrane region" description="Helical" evidence="8">
    <location>
        <begin position="417"/>
        <end position="439"/>
    </location>
</feature>
<dbReference type="InterPro" id="IPR020846">
    <property type="entry name" value="MFS_dom"/>
</dbReference>
<organism evidence="10 11">
    <name type="scientific">Zalerion maritima</name>
    <dbReference type="NCBI Taxonomy" id="339359"/>
    <lineage>
        <taxon>Eukaryota</taxon>
        <taxon>Fungi</taxon>
        <taxon>Dikarya</taxon>
        <taxon>Ascomycota</taxon>
        <taxon>Pezizomycotina</taxon>
        <taxon>Sordariomycetes</taxon>
        <taxon>Lulworthiomycetidae</taxon>
        <taxon>Lulworthiales</taxon>
        <taxon>Lulworthiaceae</taxon>
        <taxon>Zalerion</taxon>
    </lineage>
</organism>
<evidence type="ECO:0000259" key="9">
    <source>
        <dbReference type="PROSITE" id="PS50850"/>
    </source>
</evidence>
<gene>
    <name evidence="10" type="ORF">MKZ38_004111</name>
</gene>
<dbReference type="Proteomes" id="UP001201980">
    <property type="component" value="Unassembled WGS sequence"/>
</dbReference>
<keyword evidence="11" id="KW-1185">Reference proteome</keyword>
<dbReference type="AlphaFoldDB" id="A0AAD5WRW5"/>
<dbReference type="Gene3D" id="1.20.1250.20">
    <property type="entry name" value="MFS general substrate transporter like domains"/>
    <property type="match status" value="1"/>
</dbReference>
<dbReference type="PROSITE" id="PS50850">
    <property type="entry name" value="MFS"/>
    <property type="match status" value="1"/>
</dbReference>
<keyword evidence="3" id="KW-0813">Transport</keyword>
<dbReference type="Pfam" id="PF00083">
    <property type="entry name" value="Sugar_tr"/>
    <property type="match status" value="2"/>
</dbReference>
<keyword evidence="4 8" id="KW-0812">Transmembrane</keyword>
<feature type="transmembrane region" description="Helical" evidence="8">
    <location>
        <begin position="272"/>
        <end position="291"/>
    </location>
</feature>
<dbReference type="GO" id="GO:0046943">
    <property type="term" value="F:carboxylic acid transmembrane transporter activity"/>
    <property type="evidence" value="ECO:0007669"/>
    <property type="project" value="TreeGrafter"/>
</dbReference>
<comment type="similarity">
    <text evidence="2">Belongs to the major facilitator superfamily. Sugar transporter (TC 2.A.1.1) family.</text>
</comment>
<feature type="region of interest" description="Disordered" evidence="7">
    <location>
        <begin position="1"/>
        <end position="47"/>
    </location>
</feature>
<dbReference type="PANTHER" id="PTHR23508:SF10">
    <property type="entry name" value="CARBOXYLIC ACID TRANSPORTER PROTEIN HOMOLOG"/>
    <property type="match status" value="1"/>
</dbReference>
<feature type="transmembrane region" description="Helical" evidence="8">
    <location>
        <begin position="355"/>
        <end position="372"/>
    </location>
</feature>
<dbReference type="InterPro" id="IPR036259">
    <property type="entry name" value="MFS_trans_sf"/>
</dbReference>
<name>A0AAD5WRW5_9PEZI</name>
<evidence type="ECO:0000313" key="10">
    <source>
        <dbReference type="EMBL" id="KAJ2898185.1"/>
    </source>
</evidence>
<protein>
    <recommendedName>
        <fullName evidence="9">Major facilitator superfamily (MFS) profile domain-containing protein</fullName>
    </recommendedName>
</protein>
<evidence type="ECO:0000313" key="11">
    <source>
        <dbReference type="Proteomes" id="UP001201980"/>
    </source>
</evidence>
<evidence type="ECO:0000256" key="6">
    <source>
        <dbReference type="ARBA" id="ARBA00023136"/>
    </source>
</evidence>
<reference evidence="10" key="1">
    <citation type="submission" date="2022-07" db="EMBL/GenBank/DDBJ databases">
        <title>Draft genome sequence of Zalerion maritima ATCC 34329, a (micro)plastics degrading marine fungus.</title>
        <authorList>
            <person name="Paco A."/>
            <person name="Goncalves M.F.M."/>
            <person name="Rocha-Santos T.A.P."/>
            <person name="Alves A."/>
        </authorList>
    </citation>
    <scope>NUCLEOTIDE SEQUENCE</scope>
    <source>
        <strain evidence="10">ATCC 34329</strain>
    </source>
</reference>
<dbReference type="FunFam" id="1.20.1250.20:FF:000140">
    <property type="entry name" value="Putative MFS phospholipid transporter"/>
    <property type="match status" value="1"/>
</dbReference>
<comment type="caution">
    <text evidence="10">The sequence shown here is derived from an EMBL/GenBank/DDBJ whole genome shotgun (WGS) entry which is preliminary data.</text>
</comment>